<evidence type="ECO:0000256" key="2">
    <source>
        <dbReference type="ARBA" id="ARBA00022517"/>
    </source>
</evidence>
<dbReference type="Proteomes" id="UP000054736">
    <property type="component" value="Unassembled WGS sequence"/>
</dbReference>
<organism evidence="7 8">
    <name type="scientific">Legionella drozanskii LLAP-1</name>
    <dbReference type="NCBI Taxonomy" id="1212489"/>
    <lineage>
        <taxon>Bacteria</taxon>
        <taxon>Pseudomonadati</taxon>
        <taxon>Pseudomonadota</taxon>
        <taxon>Gammaproteobacteria</taxon>
        <taxon>Legionellales</taxon>
        <taxon>Legionellaceae</taxon>
        <taxon>Legionella</taxon>
    </lineage>
</organism>
<comment type="caution">
    <text evidence="7">The sequence shown here is derived from an EMBL/GenBank/DDBJ whole genome shotgun (WGS) entry which is preliminary data.</text>
</comment>
<comment type="subcellular location">
    <subcellularLocation>
        <location evidence="5">Cytoplasm</location>
    </subcellularLocation>
</comment>
<dbReference type="NCBIfam" id="TIGR00250">
    <property type="entry name" value="RNAse_H_YqgF"/>
    <property type="match status" value="1"/>
</dbReference>
<dbReference type="HAMAP" id="MF_00651">
    <property type="entry name" value="Nuclease_YqgF"/>
    <property type="match status" value="1"/>
</dbReference>
<keyword evidence="2 5" id="KW-0690">Ribosome biogenesis</keyword>
<evidence type="ECO:0000259" key="6">
    <source>
        <dbReference type="SMART" id="SM00732"/>
    </source>
</evidence>
<dbReference type="SMART" id="SM00732">
    <property type="entry name" value="YqgFc"/>
    <property type="match status" value="1"/>
</dbReference>
<evidence type="ECO:0000313" key="7">
    <source>
        <dbReference type="EMBL" id="KTC85976.1"/>
    </source>
</evidence>
<accession>A0A0W0SRG4</accession>
<protein>
    <recommendedName>
        <fullName evidence="5">Putative pre-16S rRNA nuclease</fullName>
        <ecNumber evidence="5">3.1.-.-</ecNumber>
    </recommendedName>
</protein>
<dbReference type="Gene3D" id="3.30.420.140">
    <property type="entry name" value="YqgF/RNase H-like domain"/>
    <property type="match status" value="1"/>
</dbReference>
<dbReference type="GO" id="GO:0016788">
    <property type="term" value="F:hydrolase activity, acting on ester bonds"/>
    <property type="evidence" value="ECO:0007669"/>
    <property type="project" value="UniProtKB-UniRule"/>
</dbReference>
<gene>
    <name evidence="7" type="primary">yqgF</name>
    <name evidence="7" type="ORF">Ldro_2301</name>
</gene>
<sequence>MPEGFFVGFDFGYKRIGVAIGQQITCSARPITTLDAKQGVPNWLDVQKIINEWRPQALIVGLPTCIDDSELYTTEAAREFARQLHQRFSLPVHLVDERLSTVEARAQLFAKGGYRKIKQSKVDSFAACIILEQWLQHPSEDNEAFFRN</sequence>
<evidence type="ECO:0000313" key="8">
    <source>
        <dbReference type="Proteomes" id="UP000054736"/>
    </source>
</evidence>
<dbReference type="GO" id="GO:0000967">
    <property type="term" value="P:rRNA 5'-end processing"/>
    <property type="evidence" value="ECO:0007669"/>
    <property type="project" value="UniProtKB-UniRule"/>
</dbReference>
<keyword evidence="3 5" id="KW-0540">Nuclease</keyword>
<evidence type="ECO:0000256" key="5">
    <source>
        <dbReference type="HAMAP-Rule" id="MF_00651"/>
    </source>
</evidence>
<dbReference type="AlphaFoldDB" id="A0A0W0SRG4"/>
<dbReference type="PANTHER" id="PTHR33317">
    <property type="entry name" value="POLYNUCLEOTIDYL TRANSFERASE, RIBONUCLEASE H-LIKE SUPERFAMILY PROTEIN"/>
    <property type="match status" value="1"/>
</dbReference>
<dbReference type="InterPro" id="IPR037027">
    <property type="entry name" value="YqgF/RNaseH-like_dom_sf"/>
</dbReference>
<proteinExistence type="inferred from homology"/>
<reference evidence="7 8" key="1">
    <citation type="submission" date="2015-11" db="EMBL/GenBank/DDBJ databases">
        <title>Genomic analysis of 38 Legionella species identifies large and diverse effector repertoires.</title>
        <authorList>
            <person name="Burstein D."/>
            <person name="Amaro F."/>
            <person name="Zusman T."/>
            <person name="Lifshitz Z."/>
            <person name="Cohen O."/>
            <person name="Gilbert J.A."/>
            <person name="Pupko T."/>
            <person name="Shuman H.A."/>
            <person name="Segal G."/>
        </authorList>
    </citation>
    <scope>NUCLEOTIDE SEQUENCE [LARGE SCALE GENOMIC DNA]</scope>
    <source>
        <strain evidence="7 8">ATCC 700990</strain>
    </source>
</reference>
<dbReference type="PATRIC" id="fig|1212489.4.peg.2427"/>
<dbReference type="CDD" id="cd16964">
    <property type="entry name" value="YqgF"/>
    <property type="match status" value="1"/>
</dbReference>
<keyword evidence="8" id="KW-1185">Reference proteome</keyword>
<dbReference type="Pfam" id="PF03652">
    <property type="entry name" value="RuvX"/>
    <property type="match status" value="1"/>
</dbReference>
<dbReference type="PANTHER" id="PTHR33317:SF4">
    <property type="entry name" value="POLYNUCLEOTIDYL TRANSFERASE, RIBONUCLEASE H-LIKE SUPERFAMILY PROTEIN"/>
    <property type="match status" value="1"/>
</dbReference>
<comment type="function">
    <text evidence="5">Could be a nuclease involved in processing of the 5'-end of pre-16S rRNA.</text>
</comment>
<dbReference type="InterPro" id="IPR012337">
    <property type="entry name" value="RNaseH-like_sf"/>
</dbReference>
<evidence type="ECO:0000256" key="1">
    <source>
        <dbReference type="ARBA" id="ARBA00022490"/>
    </source>
</evidence>
<dbReference type="OrthoDB" id="9796140at2"/>
<dbReference type="EMBL" id="LNXY01000027">
    <property type="protein sequence ID" value="KTC85976.1"/>
    <property type="molecule type" value="Genomic_DNA"/>
</dbReference>
<name>A0A0W0SRG4_9GAMM</name>
<keyword evidence="4 5" id="KW-0378">Hydrolase</keyword>
<dbReference type="GO" id="GO:0004518">
    <property type="term" value="F:nuclease activity"/>
    <property type="evidence" value="ECO:0007669"/>
    <property type="project" value="UniProtKB-KW"/>
</dbReference>
<feature type="domain" description="YqgF/RNase H-like" evidence="6">
    <location>
        <begin position="4"/>
        <end position="104"/>
    </location>
</feature>
<dbReference type="SUPFAM" id="SSF53098">
    <property type="entry name" value="Ribonuclease H-like"/>
    <property type="match status" value="1"/>
</dbReference>
<dbReference type="GO" id="GO:0005829">
    <property type="term" value="C:cytosol"/>
    <property type="evidence" value="ECO:0007669"/>
    <property type="project" value="TreeGrafter"/>
</dbReference>
<dbReference type="STRING" id="1212489.Ldro_2301"/>
<evidence type="ECO:0000256" key="3">
    <source>
        <dbReference type="ARBA" id="ARBA00022722"/>
    </source>
</evidence>
<evidence type="ECO:0000256" key="4">
    <source>
        <dbReference type="ARBA" id="ARBA00022801"/>
    </source>
</evidence>
<keyword evidence="1 5" id="KW-0963">Cytoplasm</keyword>
<comment type="similarity">
    <text evidence="5">Belongs to the YqgF HJR family.</text>
</comment>
<dbReference type="RefSeq" id="WP_058496563.1">
    <property type="nucleotide sequence ID" value="NZ_CAAAIU010000001.1"/>
</dbReference>
<dbReference type="InterPro" id="IPR005227">
    <property type="entry name" value="YqgF"/>
</dbReference>
<dbReference type="EC" id="3.1.-.-" evidence="5"/>
<dbReference type="InterPro" id="IPR006641">
    <property type="entry name" value="YqgF/RNaseH-like_dom"/>
</dbReference>